<comment type="similarity">
    <text evidence="1 2">Belongs to the outer membrane factor (OMF) (TC 1.B.17) family.</text>
</comment>
<dbReference type="Proteomes" id="UP000266183">
    <property type="component" value="Chromosome"/>
</dbReference>
<dbReference type="PANTHER" id="PTHR30203:SF30">
    <property type="entry name" value="OUTER MEMBRANE PROTEIN-RELATED"/>
    <property type="match status" value="1"/>
</dbReference>
<accession>A0A385SEC7</accession>
<dbReference type="RefSeq" id="WP_119753360.1">
    <property type="nucleotide sequence ID" value="NZ_CP032382.1"/>
</dbReference>
<dbReference type="Gene3D" id="2.20.200.10">
    <property type="entry name" value="Outer membrane efflux proteins (OEP)"/>
    <property type="match status" value="1"/>
</dbReference>
<dbReference type="GO" id="GO:0015562">
    <property type="term" value="F:efflux transmembrane transporter activity"/>
    <property type="evidence" value="ECO:0007669"/>
    <property type="project" value="InterPro"/>
</dbReference>
<reference evidence="4" key="1">
    <citation type="submission" date="2018-09" db="EMBL/GenBank/DDBJ databases">
        <title>Chryseolinea sp. KIS68-18 isolated from soil.</title>
        <authorList>
            <person name="Weon H.-Y."/>
            <person name="Kwon S.-W."/>
            <person name="Lee S.A."/>
        </authorList>
    </citation>
    <scope>NUCLEOTIDE SEQUENCE [LARGE SCALE GENOMIC DNA]</scope>
    <source>
        <strain evidence="4">KIS68-18</strain>
    </source>
</reference>
<dbReference type="EMBL" id="CP032382">
    <property type="protein sequence ID" value="AYB30053.1"/>
    <property type="molecule type" value="Genomic_DNA"/>
</dbReference>
<keyword evidence="2" id="KW-0564">Palmitate</keyword>
<evidence type="ECO:0000313" key="3">
    <source>
        <dbReference type="EMBL" id="AYB30053.1"/>
    </source>
</evidence>
<dbReference type="AlphaFoldDB" id="A0A385SEC7"/>
<dbReference type="KEGG" id="chk:D4L85_05440"/>
<evidence type="ECO:0000256" key="1">
    <source>
        <dbReference type="ARBA" id="ARBA00007613"/>
    </source>
</evidence>
<keyword evidence="2" id="KW-1134">Transmembrane beta strand</keyword>
<name>A0A385SEC7_9BACT</name>
<keyword evidence="2" id="KW-0449">Lipoprotein</keyword>
<keyword evidence="2" id="KW-0472">Membrane</keyword>
<sequence>MTFKRSAYSVFIFVVVLCTSCKMTKPMFPQAVKVPDSFGAVADTTSSGRTPWNVFFRDPHLIRLIGEAIESNPDVQIALQRIEMTRAGVLLRKGALFPSVNLFVARGQRKFGDHTMDGVGNFDTNFSDNITDDKRMPEHLPEYYAGLQSSWEIDLWKKLRHRKKAAFTRLLASEKGKHWVTTTLVAEVAVLYYELLALDNELQIIHENIRLQQKAVEVILVQKQAGRANELAVQQFTAQLINTQGLEYRVRQEIVDAENALNVLRGSMGNPVERGQPILTHALPSEVTVGIPAQMLRRRPDIQQAELALLASHADVKAAYAAFFPSLTITSSVGLQSFSSAYFFSTPGSIAYNVLGGLTAPLFDRNNIRADYKAATAFQNEAFHQYRRTVLNGYSEVVSNMNRIENLKATSNLKEQEVAVLQNAVATSRDLFKTGYANYLEVVAAQRGVLEAELALADTRKEQFHSLIALYKALGGGWDE</sequence>
<dbReference type="GO" id="GO:0005886">
    <property type="term" value="C:plasma membrane"/>
    <property type="evidence" value="ECO:0007669"/>
    <property type="project" value="UniProtKB-SubCell"/>
</dbReference>
<evidence type="ECO:0000256" key="2">
    <source>
        <dbReference type="RuleBase" id="RU362097"/>
    </source>
</evidence>
<keyword evidence="2" id="KW-0812">Transmembrane</keyword>
<keyword evidence="4" id="KW-1185">Reference proteome</keyword>
<gene>
    <name evidence="3" type="ORF">D4L85_05440</name>
</gene>
<dbReference type="SUPFAM" id="SSF56954">
    <property type="entry name" value="Outer membrane efflux proteins (OEP)"/>
    <property type="match status" value="1"/>
</dbReference>
<proteinExistence type="inferred from homology"/>
<dbReference type="NCBIfam" id="TIGR01845">
    <property type="entry name" value="outer_NodT"/>
    <property type="match status" value="1"/>
</dbReference>
<protein>
    <submittedName>
        <fullName evidence="3">Efflux transporter outer membrane subunit</fullName>
    </submittedName>
</protein>
<dbReference type="PANTHER" id="PTHR30203">
    <property type="entry name" value="OUTER MEMBRANE CATION EFFLUX PROTEIN"/>
    <property type="match status" value="1"/>
</dbReference>
<dbReference type="InterPro" id="IPR010131">
    <property type="entry name" value="MdtP/NodT-like"/>
</dbReference>
<dbReference type="InterPro" id="IPR003423">
    <property type="entry name" value="OMP_efflux"/>
</dbReference>
<evidence type="ECO:0000313" key="4">
    <source>
        <dbReference type="Proteomes" id="UP000266183"/>
    </source>
</evidence>
<dbReference type="OrthoDB" id="9770517at2"/>
<comment type="subcellular location">
    <subcellularLocation>
        <location evidence="2">Cell membrane</location>
        <topology evidence="2">Lipid-anchor</topology>
    </subcellularLocation>
</comment>
<dbReference type="Gene3D" id="1.20.1600.10">
    <property type="entry name" value="Outer membrane efflux proteins (OEP)"/>
    <property type="match status" value="1"/>
</dbReference>
<organism evidence="3 4">
    <name type="scientific">Chryseolinea soli</name>
    <dbReference type="NCBI Taxonomy" id="2321403"/>
    <lineage>
        <taxon>Bacteria</taxon>
        <taxon>Pseudomonadati</taxon>
        <taxon>Bacteroidota</taxon>
        <taxon>Cytophagia</taxon>
        <taxon>Cytophagales</taxon>
        <taxon>Fulvivirgaceae</taxon>
        <taxon>Chryseolinea</taxon>
    </lineage>
</organism>
<dbReference type="Pfam" id="PF02321">
    <property type="entry name" value="OEP"/>
    <property type="match status" value="2"/>
</dbReference>